<dbReference type="InterPro" id="IPR005034">
    <property type="entry name" value="Dicer_dimerisation"/>
</dbReference>
<evidence type="ECO:0000256" key="2">
    <source>
        <dbReference type="ARBA" id="ARBA00022737"/>
    </source>
</evidence>
<proteinExistence type="predicted"/>
<dbReference type="InParanoid" id="A0A165H2T6"/>
<feature type="domain" description="PAZ" evidence="9">
    <location>
        <begin position="509"/>
        <end position="610"/>
    </location>
</feature>
<dbReference type="PANTHER" id="PTHR14950">
    <property type="entry name" value="DICER-RELATED"/>
    <property type="match status" value="1"/>
</dbReference>
<feature type="domain" description="RNase III" evidence="8">
    <location>
        <begin position="929"/>
        <end position="1085"/>
    </location>
</feature>
<evidence type="ECO:0000256" key="5">
    <source>
        <dbReference type="ARBA" id="ARBA00022806"/>
    </source>
</evidence>
<dbReference type="STRING" id="1353952.A0A165H2T6"/>
<dbReference type="GO" id="GO:0006396">
    <property type="term" value="P:RNA processing"/>
    <property type="evidence" value="ECO:0007669"/>
    <property type="project" value="InterPro"/>
</dbReference>
<dbReference type="CDD" id="cd00593">
    <property type="entry name" value="RIBOc"/>
    <property type="match status" value="2"/>
</dbReference>
<feature type="region of interest" description="Disordered" evidence="7">
    <location>
        <begin position="171"/>
        <end position="216"/>
    </location>
</feature>
<dbReference type="PROSITE" id="PS50821">
    <property type="entry name" value="PAZ"/>
    <property type="match status" value="1"/>
</dbReference>
<evidence type="ECO:0000256" key="3">
    <source>
        <dbReference type="ARBA" id="ARBA00022741"/>
    </source>
</evidence>
<dbReference type="GO" id="GO:0004525">
    <property type="term" value="F:ribonuclease III activity"/>
    <property type="evidence" value="ECO:0007669"/>
    <property type="project" value="InterPro"/>
</dbReference>
<keyword evidence="11" id="KW-1185">Reference proteome</keyword>
<dbReference type="GO" id="GO:0003723">
    <property type="term" value="F:RNA binding"/>
    <property type="evidence" value="ECO:0007669"/>
    <property type="project" value="InterPro"/>
</dbReference>
<evidence type="ECO:0000259" key="9">
    <source>
        <dbReference type="PROSITE" id="PS50821"/>
    </source>
</evidence>
<accession>A0A165H2T6</accession>
<name>A0A165H2T6_9BASI</name>
<keyword evidence="2" id="KW-0677">Repeat</keyword>
<keyword evidence="6" id="KW-0067">ATP-binding</keyword>
<evidence type="ECO:0000313" key="11">
    <source>
        <dbReference type="Proteomes" id="UP000076842"/>
    </source>
</evidence>
<dbReference type="PANTHER" id="PTHR14950:SF37">
    <property type="entry name" value="ENDORIBONUCLEASE DICER"/>
    <property type="match status" value="1"/>
</dbReference>
<evidence type="ECO:0000256" key="6">
    <source>
        <dbReference type="ARBA" id="ARBA00022840"/>
    </source>
</evidence>
<dbReference type="OrthoDB" id="416741at2759"/>
<gene>
    <name evidence="10" type="ORF">CALCODRAFT_451138</name>
</gene>
<keyword evidence="5" id="KW-0347">Helicase</keyword>
<dbReference type="SMART" id="SM00535">
    <property type="entry name" value="RIBOc"/>
    <property type="match status" value="2"/>
</dbReference>
<dbReference type="GO" id="GO:0005524">
    <property type="term" value="F:ATP binding"/>
    <property type="evidence" value="ECO:0007669"/>
    <property type="project" value="UniProtKB-KW"/>
</dbReference>
<dbReference type="PROSITE" id="PS50142">
    <property type="entry name" value="RNASE_3_2"/>
    <property type="match status" value="2"/>
</dbReference>
<evidence type="ECO:0000256" key="4">
    <source>
        <dbReference type="ARBA" id="ARBA00022801"/>
    </source>
</evidence>
<keyword evidence="3" id="KW-0547">Nucleotide-binding</keyword>
<dbReference type="EMBL" id="KV423947">
    <property type="protein sequence ID" value="KZT58796.1"/>
    <property type="molecule type" value="Genomic_DNA"/>
</dbReference>
<organism evidence="10 11">
    <name type="scientific">Calocera cornea HHB12733</name>
    <dbReference type="NCBI Taxonomy" id="1353952"/>
    <lineage>
        <taxon>Eukaryota</taxon>
        <taxon>Fungi</taxon>
        <taxon>Dikarya</taxon>
        <taxon>Basidiomycota</taxon>
        <taxon>Agaricomycotina</taxon>
        <taxon>Dacrymycetes</taxon>
        <taxon>Dacrymycetales</taxon>
        <taxon>Dacrymycetaceae</taxon>
        <taxon>Calocera</taxon>
    </lineage>
</organism>
<evidence type="ECO:0000259" key="8">
    <source>
        <dbReference type="PROSITE" id="PS50142"/>
    </source>
</evidence>
<feature type="compositionally biased region" description="Low complexity" evidence="7">
    <location>
        <begin position="186"/>
        <end position="197"/>
    </location>
</feature>
<dbReference type="Gene3D" id="1.10.1520.10">
    <property type="entry name" value="Ribonuclease III domain"/>
    <property type="match status" value="2"/>
</dbReference>
<dbReference type="InterPro" id="IPR038248">
    <property type="entry name" value="Dicer_dimer_sf"/>
</dbReference>
<evidence type="ECO:0000256" key="7">
    <source>
        <dbReference type="SAM" id="MobiDB-lite"/>
    </source>
</evidence>
<evidence type="ECO:0000313" key="10">
    <source>
        <dbReference type="EMBL" id="KZT58796.1"/>
    </source>
</evidence>
<dbReference type="Pfam" id="PF00636">
    <property type="entry name" value="Ribonuclease_3"/>
    <property type="match status" value="2"/>
</dbReference>
<dbReference type="Pfam" id="PF03368">
    <property type="entry name" value="Dicer_dimer"/>
    <property type="match status" value="1"/>
</dbReference>
<dbReference type="Gene3D" id="3.40.50.300">
    <property type="entry name" value="P-loop containing nucleotide triphosphate hydrolases"/>
    <property type="match status" value="1"/>
</dbReference>
<keyword evidence="4" id="KW-0378">Hydrolase</keyword>
<dbReference type="InterPro" id="IPR003100">
    <property type="entry name" value="PAZ_dom"/>
</dbReference>
<comment type="cofactor">
    <cofactor evidence="1">
        <name>Mg(2+)</name>
        <dbReference type="ChEBI" id="CHEBI:18420"/>
    </cofactor>
</comment>
<evidence type="ECO:0000256" key="1">
    <source>
        <dbReference type="ARBA" id="ARBA00001946"/>
    </source>
</evidence>
<dbReference type="Gene3D" id="3.30.160.380">
    <property type="entry name" value="Dicer dimerisation domain"/>
    <property type="match status" value="1"/>
</dbReference>
<dbReference type="InterPro" id="IPR036389">
    <property type="entry name" value="RNase_III_sf"/>
</dbReference>
<sequence length="1216" mass="136437">MRSKLIDLVRAYKFPNLVMGPNRPDCNVTPKVITLVNVLKGIMDQEKNNFRAVIFVHSRTSGKALSDILNKLSPMLPGMRARALVGIGAAVFDPNADHLSKGQATVQFRDGTINTLIMTSVGYDTELPRYSIGILFDAFDGLSAITLQESNARKGAKVLLILTEKGNQRDMRALATHSRKRRRESISSVSSESPFSRNRSRTTDSADEEEDERPYIVVPGSSTAMSARVYPEEAPQLLMRYISIKEKAPLTLNAEYRAVDENNRYFECTIHFLPSAGMEDVKSEACPSKAASRRRAAYLACEELNRRGLLGDLVAQAKRKLKSLTRAERPSIFDGEVGVALEKKMAKERNKRERGSKLYPRKKLDFWQDSLLHPDSPLYPLIIHLDTGDMVLPDTYRTLCVLTRVPLPPIRPFELFFPELNKSPDQAIAAPVMVKLLPCKSFHVPPERASDVHRYTIRLVRSATSKQFFCLSDQMVYYFLPMKAGWTLPTGSVGEALTPAIDDAIDWGDVETAASQNGWLPLDRRNLEDEIKDAIIQDREMEFTRKYRPIRVRHDLTPLSKPEDSPREQEYASILDYCRAKRRGFEGVQDESQPLIEVDKVPEPLTRLSPHCRFHVNTKRIPAKYLIPEICVKYCLSLSSFRTAMLLPCIMARLEERLLARECNDALFEGRLDEGQLCQALTAPSAMVGYDYQRLELLGDSFLKYLASIYLFVTCPTDGEGAMHVQRQRIISNFSLKFHSDRIGLLPQYIQVRQQGPRQWWPPNFRIFNPIMSPVLDAKEKFIQGPPDPLVLLPNLGKPTANENGDSSLLLATEEKDGDERGDNVAKELTASGHEATEPPSDPMAYSARERRALEDEQQQDLGDKCVADVAEAVLGAAWLTGQRDMALSVCHILGLPISRMTSWGYLKDRAPEFFRDDVDIGPVSMAKVRAVEAILGHEFKHPFVAAMALTHPSRTTPELPGYERLEFIGDAILDFLTVRMIFTRWGDQPEGWLTLLKGAMVSNAALAAAGVELGLHKYIMHDSSHLTPIISAYAEEVTNLKDEDLAAAQMEGRAPGEYWVDLEPPKVLSDIVEAVVGAIYVSDSFDHTGYEDVFDRLFKPFFLQHISLSTLAQHPTKQLFEIAQRRGCRQFELVKSRADTELLTEVQCDFIFHGHILGTAIGSTSAIASRRASAIALERVRAEPEILTVLCQCKQVAPEKGTPTTYQVTIPDEDS</sequence>
<dbReference type="AlphaFoldDB" id="A0A165H2T6"/>
<dbReference type="Proteomes" id="UP000076842">
    <property type="component" value="Unassembled WGS sequence"/>
</dbReference>
<reference evidence="10 11" key="1">
    <citation type="journal article" date="2016" name="Mol. Biol. Evol.">
        <title>Comparative Genomics of Early-Diverging Mushroom-Forming Fungi Provides Insights into the Origins of Lignocellulose Decay Capabilities.</title>
        <authorList>
            <person name="Nagy L.G."/>
            <person name="Riley R."/>
            <person name="Tritt A."/>
            <person name="Adam C."/>
            <person name="Daum C."/>
            <person name="Floudas D."/>
            <person name="Sun H."/>
            <person name="Yadav J.S."/>
            <person name="Pangilinan J."/>
            <person name="Larsson K.H."/>
            <person name="Matsuura K."/>
            <person name="Barry K."/>
            <person name="Labutti K."/>
            <person name="Kuo R."/>
            <person name="Ohm R.A."/>
            <person name="Bhattacharya S.S."/>
            <person name="Shirouzu T."/>
            <person name="Yoshinaga Y."/>
            <person name="Martin F.M."/>
            <person name="Grigoriev I.V."/>
            <person name="Hibbett D.S."/>
        </authorList>
    </citation>
    <scope>NUCLEOTIDE SEQUENCE [LARGE SCALE GENOMIC DNA]</scope>
    <source>
        <strain evidence="10 11">HHB12733</strain>
    </source>
</reference>
<dbReference type="InterPro" id="IPR027417">
    <property type="entry name" value="P-loop_NTPase"/>
</dbReference>
<dbReference type="SUPFAM" id="SSF69065">
    <property type="entry name" value="RNase III domain-like"/>
    <property type="match status" value="2"/>
</dbReference>
<protein>
    <submittedName>
        <fullName evidence="10">Ribonuclease III</fullName>
    </submittedName>
</protein>
<dbReference type="InterPro" id="IPR000999">
    <property type="entry name" value="RNase_III_dom"/>
</dbReference>
<dbReference type="GO" id="GO:0004386">
    <property type="term" value="F:helicase activity"/>
    <property type="evidence" value="ECO:0007669"/>
    <property type="project" value="UniProtKB-KW"/>
</dbReference>
<feature type="domain" description="RNase III" evidence="8">
    <location>
        <begin position="651"/>
        <end position="745"/>
    </location>
</feature>